<evidence type="ECO:0000256" key="8">
    <source>
        <dbReference type="ARBA" id="ARBA00023136"/>
    </source>
</evidence>
<feature type="domain" description="ABC transmembrane type-1" evidence="10">
    <location>
        <begin position="82"/>
        <end position="271"/>
    </location>
</feature>
<dbReference type="CDD" id="cd06261">
    <property type="entry name" value="TM_PBP2"/>
    <property type="match status" value="1"/>
</dbReference>
<feature type="transmembrane region" description="Helical" evidence="9">
    <location>
        <begin position="203"/>
        <end position="225"/>
    </location>
</feature>
<proteinExistence type="inferred from homology"/>
<name>A0ABU0BYU9_9HYPH</name>
<keyword evidence="7 9" id="KW-1133">Transmembrane helix</keyword>
<dbReference type="InterPro" id="IPR000515">
    <property type="entry name" value="MetI-like"/>
</dbReference>
<keyword evidence="4 9" id="KW-0812">Transmembrane</keyword>
<evidence type="ECO:0000256" key="4">
    <source>
        <dbReference type="ARBA" id="ARBA00022692"/>
    </source>
</evidence>
<accession>A0ABU0BYU9</accession>
<dbReference type="Pfam" id="PF12911">
    <property type="entry name" value="OppC_N"/>
    <property type="match status" value="1"/>
</dbReference>
<dbReference type="Gene3D" id="1.10.3720.10">
    <property type="entry name" value="MetI-like"/>
    <property type="match status" value="1"/>
</dbReference>
<dbReference type="PANTHER" id="PTHR43386:SF1">
    <property type="entry name" value="D,D-DIPEPTIDE TRANSPORT SYSTEM PERMEASE PROTEIN DDPC-RELATED"/>
    <property type="match status" value="1"/>
</dbReference>
<dbReference type="PANTHER" id="PTHR43386">
    <property type="entry name" value="OLIGOPEPTIDE TRANSPORT SYSTEM PERMEASE PROTEIN APPC"/>
    <property type="match status" value="1"/>
</dbReference>
<keyword evidence="8 9" id="KW-0472">Membrane</keyword>
<evidence type="ECO:0000256" key="7">
    <source>
        <dbReference type="ARBA" id="ARBA00022989"/>
    </source>
</evidence>
<dbReference type="RefSeq" id="WP_307235964.1">
    <property type="nucleotide sequence ID" value="NZ_JAUSVF010000003.1"/>
</dbReference>
<comment type="caution">
    <text evidence="11">The sequence shown here is derived from an EMBL/GenBank/DDBJ whole genome shotgun (WGS) entry which is preliminary data.</text>
</comment>
<feature type="transmembrane region" description="Helical" evidence="9">
    <location>
        <begin position="121"/>
        <end position="141"/>
    </location>
</feature>
<feature type="transmembrane region" description="Helical" evidence="9">
    <location>
        <begin position="147"/>
        <end position="164"/>
    </location>
</feature>
<evidence type="ECO:0000256" key="3">
    <source>
        <dbReference type="ARBA" id="ARBA00022475"/>
    </source>
</evidence>
<organism evidence="11 12">
    <name type="scientific">Pararhizobium capsulatum DSM 1112</name>
    <dbReference type="NCBI Taxonomy" id="1121113"/>
    <lineage>
        <taxon>Bacteria</taxon>
        <taxon>Pseudomonadati</taxon>
        <taxon>Pseudomonadota</taxon>
        <taxon>Alphaproteobacteria</taxon>
        <taxon>Hyphomicrobiales</taxon>
        <taxon>Rhizobiaceae</taxon>
        <taxon>Rhizobium/Agrobacterium group</taxon>
        <taxon>Pararhizobium</taxon>
    </lineage>
</organism>
<evidence type="ECO:0000256" key="2">
    <source>
        <dbReference type="ARBA" id="ARBA00022448"/>
    </source>
</evidence>
<gene>
    <name evidence="11" type="ORF">QO002_005635</name>
</gene>
<evidence type="ECO:0000313" key="11">
    <source>
        <dbReference type="EMBL" id="MDQ0323429.1"/>
    </source>
</evidence>
<evidence type="ECO:0000256" key="6">
    <source>
        <dbReference type="ARBA" id="ARBA00022927"/>
    </source>
</evidence>
<reference evidence="11 12" key="1">
    <citation type="submission" date="2023-07" db="EMBL/GenBank/DDBJ databases">
        <title>Genomic Encyclopedia of Type Strains, Phase IV (KMG-IV): sequencing the most valuable type-strain genomes for metagenomic binning, comparative biology and taxonomic classification.</title>
        <authorList>
            <person name="Goeker M."/>
        </authorList>
    </citation>
    <scope>NUCLEOTIDE SEQUENCE [LARGE SCALE GENOMIC DNA]</scope>
    <source>
        <strain evidence="11 12">DSM 1112</strain>
    </source>
</reference>
<dbReference type="EMBL" id="JAUSVF010000003">
    <property type="protein sequence ID" value="MDQ0323429.1"/>
    <property type="molecule type" value="Genomic_DNA"/>
</dbReference>
<dbReference type="InterPro" id="IPR025966">
    <property type="entry name" value="OppC_N"/>
</dbReference>
<dbReference type="SUPFAM" id="SSF161098">
    <property type="entry name" value="MetI-like"/>
    <property type="match status" value="1"/>
</dbReference>
<keyword evidence="6" id="KW-0653">Protein transport</keyword>
<dbReference type="Proteomes" id="UP001230207">
    <property type="component" value="Unassembled WGS sequence"/>
</dbReference>
<feature type="transmembrane region" description="Helical" evidence="9">
    <location>
        <begin position="21"/>
        <end position="43"/>
    </location>
</feature>
<evidence type="ECO:0000259" key="10">
    <source>
        <dbReference type="PROSITE" id="PS50928"/>
    </source>
</evidence>
<keyword evidence="2 9" id="KW-0813">Transport</keyword>
<comment type="subcellular location">
    <subcellularLocation>
        <location evidence="1 9">Cell membrane</location>
        <topology evidence="1 9">Multi-pass membrane protein</topology>
    </subcellularLocation>
</comment>
<dbReference type="InterPro" id="IPR050366">
    <property type="entry name" value="BP-dependent_transpt_permease"/>
</dbReference>
<feature type="transmembrane region" description="Helical" evidence="9">
    <location>
        <begin position="86"/>
        <end position="109"/>
    </location>
</feature>
<evidence type="ECO:0000256" key="1">
    <source>
        <dbReference type="ARBA" id="ARBA00004651"/>
    </source>
</evidence>
<feature type="transmembrane region" description="Helical" evidence="9">
    <location>
        <begin position="245"/>
        <end position="270"/>
    </location>
</feature>
<keyword evidence="5" id="KW-0571">Peptide transport</keyword>
<dbReference type="InterPro" id="IPR035906">
    <property type="entry name" value="MetI-like_sf"/>
</dbReference>
<sequence>MDQLMTASYSRLASFRKLKPSTIVGIVIVGVIVLCAVLAPWIAPYDPTEADFMNLRQPPSFEHWMGTDSAGRDIFSRVLFGVRLDIGVMLLVTLLPLPVGVLLGAIAGYYGGWVDAVISRVADTLIAFPFLILVMAVVAIVGPGLNGVMIGIPLAGWALYARMARAEMLVVREQNYMLATKTLGYTDARSIFRHAVPTIMRTSLSYSTVDMIVNLLLISGLSYLGLGQQPPDPELGAVIADGQAYLLNAWWIATFPGLTLVALGVGIGLIGDGLSDRDLLAGG</sequence>
<protein>
    <submittedName>
        <fullName evidence="11">Peptide/nickel transport system permease protein</fullName>
    </submittedName>
</protein>
<evidence type="ECO:0000313" key="12">
    <source>
        <dbReference type="Proteomes" id="UP001230207"/>
    </source>
</evidence>
<dbReference type="PROSITE" id="PS50928">
    <property type="entry name" value="ABC_TM1"/>
    <property type="match status" value="1"/>
</dbReference>
<evidence type="ECO:0000256" key="9">
    <source>
        <dbReference type="RuleBase" id="RU363032"/>
    </source>
</evidence>
<keyword evidence="12" id="KW-1185">Reference proteome</keyword>
<comment type="similarity">
    <text evidence="9">Belongs to the binding-protein-dependent transport system permease family.</text>
</comment>
<evidence type="ECO:0000256" key="5">
    <source>
        <dbReference type="ARBA" id="ARBA00022856"/>
    </source>
</evidence>
<dbReference type="Pfam" id="PF00528">
    <property type="entry name" value="BPD_transp_1"/>
    <property type="match status" value="1"/>
</dbReference>
<keyword evidence="3" id="KW-1003">Cell membrane</keyword>